<evidence type="ECO:0000313" key="1">
    <source>
        <dbReference type="EMBL" id="KAF2839667.1"/>
    </source>
</evidence>
<dbReference type="OrthoDB" id="3796530at2759"/>
<proteinExistence type="predicted"/>
<organism evidence="1 2">
    <name type="scientific">Patellaria atrata CBS 101060</name>
    <dbReference type="NCBI Taxonomy" id="1346257"/>
    <lineage>
        <taxon>Eukaryota</taxon>
        <taxon>Fungi</taxon>
        <taxon>Dikarya</taxon>
        <taxon>Ascomycota</taxon>
        <taxon>Pezizomycotina</taxon>
        <taxon>Dothideomycetes</taxon>
        <taxon>Dothideomycetes incertae sedis</taxon>
        <taxon>Patellariales</taxon>
        <taxon>Patellariaceae</taxon>
        <taxon>Patellaria</taxon>
    </lineage>
</organism>
<accession>A0A9P4VSB0</accession>
<name>A0A9P4VSB0_9PEZI</name>
<gene>
    <name evidence="1" type="ORF">M501DRAFT_1015762</name>
</gene>
<protein>
    <submittedName>
        <fullName evidence="1">Uncharacterized protein</fullName>
    </submittedName>
</protein>
<evidence type="ECO:0000313" key="2">
    <source>
        <dbReference type="Proteomes" id="UP000799429"/>
    </source>
</evidence>
<dbReference type="EMBL" id="MU006094">
    <property type="protein sequence ID" value="KAF2839667.1"/>
    <property type="molecule type" value="Genomic_DNA"/>
</dbReference>
<reference evidence="1" key="1">
    <citation type="journal article" date="2020" name="Stud. Mycol.">
        <title>101 Dothideomycetes genomes: a test case for predicting lifestyles and emergence of pathogens.</title>
        <authorList>
            <person name="Haridas S."/>
            <person name="Albert R."/>
            <person name="Binder M."/>
            <person name="Bloem J."/>
            <person name="Labutti K."/>
            <person name="Salamov A."/>
            <person name="Andreopoulos B."/>
            <person name="Baker S."/>
            <person name="Barry K."/>
            <person name="Bills G."/>
            <person name="Bluhm B."/>
            <person name="Cannon C."/>
            <person name="Castanera R."/>
            <person name="Culley D."/>
            <person name="Daum C."/>
            <person name="Ezra D."/>
            <person name="Gonzalez J."/>
            <person name="Henrissat B."/>
            <person name="Kuo A."/>
            <person name="Liang C."/>
            <person name="Lipzen A."/>
            <person name="Lutzoni F."/>
            <person name="Magnuson J."/>
            <person name="Mondo S."/>
            <person name="Nolan M."/>
            <person name="Ohm R."/>
            <person name="Pangilinan J."/>
            <person name="Park H.-J."/>
            <person name="Ramirez L."/>
            <person name="Alfaro M."/>
            <person name="Sun H."/>
            <person name="Tritt A."/>
            <person name="Yoshinaga Y."/>
            <person name="Zwiers L.-H."/>
            <person name="Turgeon B."/>
            <person name="Goodwin S."/>
            <person name="Spatafora J."/>
            <person name="Crous P."/>
            <person name="Grigoriev I."/>
        </authorList>
    </citation>
    <scope>NUCLEOTIDE SEQUENCE</scope>
    <source>
        <strain evidence="1">CBS 101060</strain>
    </source>
</reference>
<sequence>MNLDHDGVLNSEYIDRGKDLELEAVRMRLKLNELHSIIGFDEMTTTSTLVRPQEDGIIFAFQLNPRDFKAKRQDCEKAREIITVGAPLGSGIKHHGGDLLGYIKFDYGKDGDGLVELTNFKAYLVLDHFGLGGSTKREDRSQAGQHGDGMKSAATGATWAFDWNKRKMLQLKVSKKKEDLAKRSDKFHETMAKSTLRAYQSNNFEDFCQPIGRNPRTQKSGNPVSLDEFQAWLKITLDIGPPRDMVKTICGDLILQTGF</sequence>
<dbReference type="AlphaFoldDB" id="A0A9P4VSB0"/>
<dbReference type="Proteomes" id="UP000799429">
    <property type="component" value="Unassembled WGS sequence"/>
</dbReference>
<comment type="caution">
    <text evidence="1">The sequence shown here is derived from an EMBL/GenBank/DDBJ whole genome shotgun (WGS) entry which is preliminary data.</text>
</comment>
<keyword evidence="2" id="KW-1185">Reference proteome</keyword>